<protein>
    <submittedName>
        <fullName evidence="2">Uncharacterized protein</fullName>
    </submittedName>
</protein>
<name>A0A564Z9J3_HYMDI</name>
<keyword evidence="3" id="KW-1185">Reference proteome</keyword>
<dbReference type="EMBL" id="CABIJS010000697">
    <property type="protein sequence ID" value="VUZ56009.1"/>
    <property type="molecule type" value="Genomic_DNA"/>
</dbReference>
<accession>A0A564Z9J3</accession>
<proteinExistence type="predicted"/>
<gene>
    <name evidence="2" type="ORF">WMSIL1_LOCUS13585</name>
</gene>
<evidence type="ECO:0000313" key="2">
    <source>
        <dbReference type="EMBL" id="VUZ56009.1"/>
    </source>
</evidence>
<evidence type="ECO:0000313" key="3">
    <source>
        <dbReference type="Proteomes" id="UP000321570"/>
    </source>
</evidence>
<organism evidence="2 3">
    <name type="scientific">Hymenolepis diminuta</name>
    <name type="common">Rat tapeworm</name>
    <dbReference type="NCBI Taxonomy" id="6216"/>
    <lineage>
        <taxon>Eukaryota</taxon>
        <taxon>Metazoa</taxon>
        <taxon>Spiralia</taxon>
        <taxon>Lophotrochozoa</taxon>
        <taxon>Platyhelminthes</taxon>
        <taxon>Cestoda</taxon>
        <taxon>Eucestoda</taxon>
        <taxon>Cyclophyllidea</taxon>
        <taxon>Hymenolepididae</taxon>
        <taxon>Hymenolepis</taxon>
    </lineage>
</organism>
<dbReference type="Proteomes" id="UP000321570">
    <property type="component" value="Unassembled WGS sequence"/>
</dbReference>
<feature type="compositionally biased region" description="Polar residues" evidence="1">
    <location>
        <begin position="137"/>
        <end position="150"/>
    </location>
</feature>
<evidence type="ECO:0000256" key="1">
    <source>
        <dbReference type="SAM" id="MobiDB-lite"/>
    </source>
</evidence>
<sequence>MRKRNFISGSLLTVKASRNSNFTASEMIRKFTSNEKAKSSQSSLHPDCTATSVIPITTSNNYPKSVPLRNKLGNNTVNSFLDIGVKDKEVYARRCLNDLLLVNRAHDALKSALEKERNLTNAEYSTEPMDVTSSLIPITNSQDIPNGHSQKNGEEI</sequence>
<feature type="region of interest" description="Disordered" evidence="1">
    <location>
        <begin position="137"/>
        <end position="156"/>
    </location>
</feature>
<dbReference type="AlphaFoldDB" id="A0A564Z9J3"/>
<reference evidence="2 3" key="1">
    <citation type="submission" date="2019-07" db="EMBL/GenBank/DDBJ databases">
        <authorList>
            <person name="Jastrzebski P J."/>
            <person name="Paukszto L."/>
            <person name="Jastrzebski P J."/>
        </authorList>
    </citation>
    <scope>NUCLEOTIDE SEQUENCE [LARGE SCALE GENOMIC DNA]</scope>
    <source>
        <strain evidence="2 3">WMS-il1</strain>
    </source>
</reference>